<reference evidence="1 2" key="1">
    <citation type="submission" date="2015-09" db="EMBL/GenBank/DDBJ databases">
        <authorList>
            <person name="Jackson K.R."/>
            <person name="Lunt B.L."/>
            <person name="Fisher J.N.B."/>
            <person name="Gardner A.V."/>
            <person name="Bailey M.E."/>
            <person name="Deus L.M."/>
            <person name="Earl A.S."/>
            <person name="Gibby P.D."/>
            <person name="Hartmann K.A."/>
            <person name="Liu J.E."/>
            <person name="Manci A.M."/>
            <person name="Nielsen D.A."/>
            <person name="Solomon M.B."/>
            <person name="Breakwell D.P."/>
            <person name="Burnett S.H."/>
            <person name="Grose J.H."/>
        </authorList>
    </citation>
    <scope>NUCLEOTIDE SEQUENCE [LARGE SCALE GENOMIC DNA]</scope>
    <source>
        <strain evidence="1 2">CECT 7799</strain>
    </source>
</reference>
<organism evidence="1 2">
    <name type="scientific">Jannaschia seosinensis</name>
    <dbReference type="NCBI Taxonomy" id="313367"/>
    <lineage>
        <taxon>Bacteria</taxon>
        <taxon>Pseudomonadati</taxon>
        <taxon>Pseudomonadota</taxon>
        <taxon>Alphaproteobacteria</taxon>
        <taxon>Rhodobacterales</taxon>
        <taxon>Roseobacteraceae</taxon>
        <taxon>Jannaschia</taxon>
    </lineage>
</organism>
<dbReference type="Proteomes" id="UP000049455">
    <property type="component" value="Unassembled WGS sequence"/>
</dbReference>
<proteinExistence type="predicted"/>
<evidence type="ECO:0000313" key="1">
    <source>
        <dbReference type="EMBL" id="CUH39264.1"/>
    </source>
</evidence>
<accession>A0A0M7BBS3</accession>
<gene>
    <name evidence="1" type="ORF">JSE7799_01988</name>
</gene>
<keyword evidence="2" id="KW-1185">Reference proteome</keyword>
<protein>
    <submittedName>
        <fullName evidence="1">Uncharacterized protein</fullName>
    </submittedName>
</protein>
<sequence>MYINYQRAIGNPLNWGGFASALPKEVEVGKITQHFNEAVIFLTISFIGSDCNL</sequence>
<dbReference type="EMBL" id="CYPR01000125">
    <property type="protein sequence ID" value="CUH39264.1"/>
    <property type="molecule type" value="Genomic_DNA"/>
</dbReference>
<dbReference type="AlphaFoldDB" id="A0A0M7BBS3"/>
<name>A0A0M7BBS3_9RHOB</name>
<evidence type="ECO:0000313" key="2">
    <source>
        <dbReference type="Proteomes" id="UP000049455"/>
    </source>
</evidence>